<feature type="domain" description="KIF21A/B second helical" evidence="9">
    <location>
        <begin position="1"/>
        <end position="63"/>
    </location>
</feature>
<feature type="repeat" description="WD" evidence="6">
    <location>
        <begin position="281"/>
        <end position="322"/>
    </location>
</feature>
<dbReference type="Proteomes" id="UP001201812">
    <property type="component" value="Unassembled WGS sequence"/>
</dbReference>
<evidence type="ECO:0000313" key="11">
    <source>
        <dbReference type="Proteomes" id="UP001201812"/>
    </source>
</evidence>
<keyword evidence="5 7" id="KW-0175">Coiled coil</keyword>
<evidence type="ECO:0000256" key="1">
    <source>
        <dbReference type="ARBA" id="ARBA00022490"/>
    </source>
</evidence>
<name>A0AAD4R495_9BILA</name>
<evidence type="ECO:0000256" key="5">
    <source>
        <dbReference type="ARBA" id="ARBA00023054"/>
    </source>
</evidence>
<keyword evidence="2 6" id="KW-0853">WD repeat</keyword>
<organism evidence="10 11">
    <name type="scientific">Ditylenchus destructor</name>
    <dbReference type="NCBI Taxonomy" id="166010"/>
    <lineage>
        <taxon>Eukaryota</taxon>
        <taxon>Metazoa</taxon>
        <taxon>Ecdysozoa</taxon>
        <taxon>Nematoda</taxon>
        <taxon>Chromadorea</taxon>
        <taxon>Rhabditida</taxon>
        <taxon>Tylenchina</taxon>
        <taxon>Tylenchomorpha</taxon>
        <taxon>Sphaerularioidea</taxon>
        <taxon>Anguinidae</taxon>
        <taxon>Anguininae</taxon>
        <taxon>Ditylenchus</taxon>
    </lineage>
</organism>
<evidence type="ECO:0000256" key="2">
    <source>
        <dbReference type="ARBA" id="ARBA00022574"/>
    </source>
</evidence>
<gene>
    <name evidence="10" type="ORF">DdX_11882</name>
</gene>
<dbReference type="InterPro" id="IPR001680">
    <property type="entry name" value="WD40_rpt"/>
</dbReference>
<keyword evidence="11" id="KW-1185">Reference proteome</keyword>
<dbReference type="Pfam" id="PF00400">
    <property type="entry name" value="WD40"/>
    <property type="match status" value="3"/>
</dbReference>
<evidence type="ECO:0000256" key="7">
    <source>
        <dbReference type="SAM" id="Coils"/>
    </source>
</evidence>
<dbReference type="PANTHER" id="PTHR19848:SF8">
    <property type="entry name" value="F-BOX AND WD REPEAT DOMAIN CONTAINING 7"/>
    <property type="match status" value="1"/>
</dbReference>
<dbReference type="AlphaFoldDB" id="A0AAD4R495"/>
<evidence type="ECO:0000256" key="8">
    <source>
        <dbReference type="SAM" id="MobiDB-lite"/>
    </source>
</evidence>
<dbReference type="Pfam" id="PF23203">
    <property type="entry name" value="KIF21A"/>
    <property type="match status" value="1"/>
</dbReference>
<dbReference type="SUPFAM" id="SSF50978">
    <property type="entry name" value="WD40 repeat-like"/>
    <property type="match status" value="1"/>
</dbReference>
<dbReference type="PANTHER" id="PTHR19848">
    <property type="entry name" value="WD40 REPEAT PROTEIN"/>
    <property type="match status" value="1"/>
</dbReference>
<dbReference type="PROSITE" id="PS50294">
    <property type="entry name" value="WD_REPEATS_REGION"/>
    <property type="match status" value="2"/>
</dbReference>
<keyword evidence="1" id="KW-0963">Cytoplasm</keyword>
<dbReference type="InterPro" id="IPR056532">
    <property type="entry name" value="KIF21A/B_hel_2"/>
</dbReference>
<keyword evidence="3" id="KW-0493">Microtubule</keyword>
<evidence type="ECO:0000256" key="3">
    <source>
        <dbReference type="ARBA" id="ARBA00022701"/>
    </source>
</evidence>
<keyword evidence="4" id="KW-0677">Repeat</keyword>
<feature type="repeat" description="WD" evidence="6">
    <location>
        <begin position="501"/>
        <end position="524"/>
    </location>
</feature>
<evidence type="ECO:0000259" key="9">
    <source>
        <dbReference type="Pfam" id="PF23203"/>
    </source>
</evidence>
<reference evidence="10" key="1">
    <citation type="submission" date="2022-01" db="EMBL/GenBank/DDBJ databases">
        <title>Genome Sequence Resource for Two Populations of Ditylenchus destructor, the Migratory Endoparasitic Phytonematode.</title>
        <authorList>
            <person name="Zhang H."/>
            <person name="Lin R."/>
            <person name="Xie B."/>
        </authorList>
    </citation>
    <scope>NUCLEOTIDE SEQUENCE</scope>
    <source>
        <strain evidence="10">BazhouSP</strain>
    </source>
</reference>
<proteinExistence type="predicted"/>
<dbReference type="InterPro" id="IPR036322">
    <property type="entry name" value="WD40_repeat_dom_sf"/>
</dbReference>
<dbReference type="Gene3D" id="2.130.10.10">
    <property type="entry name" value="YVTN repeat-like/Quinoprotein amine dehydrogenase"/>
    <property type="match status" value="2"/>
</dbReference>
<dbReference type="PROSITE" id="PS50082">
    <property type="entry name" value="WD_REPEATS_2"/>
    <property type="match status" value="4"/>
</dbReference>
<dbReference type="SMART" id="SM00320">
    <property type="entry name" value="WD40"/>
    <property type="match status" value="7"/>
</dbReference>
<dbReference type="EMBL" id="JAKKPZ010000035">
    <property type="protein sequence ID" value="KAI1708494.1"/>
    <property type="molecule type" value="Genomic_DNA"/>
</dbReference>
<feature type="repeat" description="WD" evidence="6">
    <location>
        <begin position="241"/>
        <end position="280"/>
    </location>
</feature>
<protein>
    <submittedName>
        <fullName evidence="10">Kinesin-like protein KIF21A</fullName>
    </submittedName>
</protein>
<dbReference type="InterPro" id="IPR015943">
    <property type="entry name" value="WD40/YVTN_repeat-like_dom_sf"/>
</dbReference>
<feature type="coiled-coil region" evidence="7">
    <location>
        <begin position="46"/>
        <end position="73"/>
    </location>
</feature>
<feature type="region of interest" description="Disordered" evidence="8">
    <location>
        <begin position="152"/>
        <end position="205"/>
    </location>
</feature>
<sequence length="561" mass="62664">MQDEDEQEIDEQTSLNTLAAQCTNIVDAKYVIQKLLNLVVEKGVESAKAQYDKKELSARIQQLQKEYEQANQLILLTGDPDVHEVMEARKQERKSASPEDRFVPYSTFLKNELSSSKTNIAVPSGSDKARRRTATTDELLGTSLMLGAKEVAQNLRPIPETASTSDSAGDEMKKSSNSSNMGDEEDLSSQADAPLTSRGSSSRQRVAQITAFNSYVPSSARSERGTPENFRNRFLCRTHTAEGHQRHVNCVHATETHLMSGSRDRTAKYWDLEKCQIVLDLKSHLNHVNFVRILPEERHLAITGSLYVAKVWDLRSGECVKHMNSSGLVEEGSNERVARENKVPASEALMYTCAVDDSNKYMFTTCRNDVRVWNLDTFSSVLLLSGNHSDEVSCLAISQQHNNIIRLAAGSRDFKVGIYDFNPLTHAAQSRGVLSPPHKSLVTAALCYKDSLFTASRDKDVMHFSLRDFKRDHIENDAHNKPVAGMCLIRPLSDHPHQSVYLTTASREGSLKFWDITSSNRMRLADSIYNAHSKGINGVCANSQLVFTASDDETVGFWQIQ</sequence>
<feature type="repeat" description="WD" evidence="6">
    <location>
        <begin position="529"/>
        <end position="561"/>
    </location>
</feature>
<comment type="caution">
    <text evidence="10">The sequence shown here is derived from an EMBL/GenBank/DDBJ whole genome shotgun (WGS) entry which is preliminary data.</text>
</comment>
<evidence type="ECO:0000313" key="10">
    <source>
        <dbReference type="EMBL" id="KAI1708494.1"/>
    </source>
</evidence>
<accession>A0AAD4R495</accession>
<evidence type="ECO:0000256" key="4">
    <source>
        <dbReference type="ARBA" id="ARBA00022737"/>
    </source>
</evidence>
<evidence type="ECO:0000256" key="6">
    <source>
        <dbReference type="PROSITE-ProRule" id="PRU00221"/>
    </source>
</evidence>